<feature type="signal peptide" evidence="1">
    <location>
        <begin position="1"/>
        <end position="20"/>
    </location>
</feature>
<keyword evidence="1" id="KW-0732">Signal</keyword>
<proteinExistence type="evidence at transcript level"/>
<sequence length="122" mass="13560">MKHFALLCTLALLCACKVTGKTSWEPPERGANVSLIEFLNTSLNIWTLFSTSASQSGRCKVDKVWNVTNREVYLTRNYTASTTLSKKSSELLRGTFHDWQRAEGPSIVLLFTTGGQSRGAEE</sequence>
<name>A0A0C9SEV4_AMBAM</name>
<evidence type="ECO:0000313" key="2">
    <source>
        <dbReference type="EMBL" id="JAG91963.1"/>
    </source>
</evidence>
<evidence type="ECO:0000256" key="1">
    <source>
        <dbReference type="SAM" id="SignalP"/>
    </source>
</evidence>
<dbReference type="EMBL" id="GBZX01000777">
    <property type="protein sequence ID" value="JAG91963.1"/>
    <property type="molecule type" value="mRNA"/>
</dbReference>
<feature type="chain" id="PRO_5002203478" evidence="1">
    <location>
        <begin position="21"/>
        <end position="122"/>
    </location>
</feature>
<feature type="non-terminal residue" evidence="2">
    <location>
        <position position="122"/>
    </location>
</feature>
<organism evidence="2">
    <name type="scientific">Amblyomma americanum</name>
    <name type="common">Lone star tick</name>
    <dbReference type="NCBI Taxonomy" id="6943"/>
    <lineage>
        <taxon>Eukaryota</taxon>
        <taxon>Metazoa</taxon>
        <taxon>Ecdysozoa</taxon>
        <taxon>Arthropoda</taxon>
        <taxon>Chelicerata</taxon>
        <taxon>Arachnida</taxon>
        <taxon>Acari</taxon>
        <taxon>Parasitiformes</taxon>
        <taxon>Ixodida</taxon>
        <taxon>Ixodoidea</taxon>
        <taxon>Ixodidae</taxon>
        <taxon>Amblyomminae</taxon>
        <taxon>Amblyomma</taxon>
    </lineage>
</organism>
<accession>A0A0C9SEV4</accession>
<reference evidence="2" key="1">
    <citation type="journal article" date="2015" name="PLoS ONE">
        <title>An Insight into the Sialome of the Lone Star Tick, Amblyomma americanum, with a Glimpse on Its Time Dependent Gene Expression.</title>
        <authorList>
            <person name="Karim S."/>
            <person name="Ribeiro J.M."/>
        </authorList>
    </citation>
    <scope>NUCLEOTIDE SEQUENCE</scope>
    <source>
        <tissue evidence="2">Salivary gland</tissue>
    </source>
</reference>
<dbReference type="PROSITE" id="PS51257">
    <property type="entry name" value="PROKAR_LIPOPROTEIN"/>
    <property type="match status" value="1"/>
</dbReference>
<dbReference type="AlphaFoldDB" id="A0A0C9SEV4"/>
<protein>
    <submittedName>
        <fullName evidence="2">Putative secreted protein</fullName>
    </submittedName>
</protein>